<protein>
    <submittedName>
        <fullName evidence="1">Uncharacterized protein</fullName>
    </submittedName>
</protein>
<name>R0GEI3_9BRAS</name>
<sequence length="84" mass="9877">MGTWEIWKSSRIIIAEIKTIVEVLRITHSVVVKLYSVSVWMRQDNGELKHRLVAYDGLRLSARSLSIFSGTQNTRKEQEIFFFY</sequence>
<evidence type="ECO:0000313" key="1">
    <source>
        <dbReference type="EMBL" id="EOA15139.1"/>
    </source>
</evidence>
<reference evidence="2" key="1">
    <citation type="journal article" date="2013" name="Nat. Genet.">
        <title>The Capsella rubella genome and the genomic consequences of rapid mating system evolution.</title>
        <authorList>
            <person name="Slotte T."/>
            <person name="Hazzouri K.M."/>
            <person name="Agren J.A."/>
            <person name="Koenig D."/>
            <person name="Maumus F."/>
            <person name="Guo Y.L."/>
            <person name="Steige K."/>
            <person name="Platts A.E."/>
            <person name="Escobar J.S."/>
            <person name="Newman L.K."/>
            <person name="Wang W."/>
            <person name="Mandakova T."/>
            <person name="Vello E."/>
            <person name="Smith L.M."/>
            <person name="Henz S.R."/>
            <person name="Steffen J."/>
            <person name="Takuno S."/>
            <person name="Brandvain Y."/>
            <person name="Coop G."/>
            <person name="Andolfatto P."/>
            <person name="Hu T.T."/>
            <person name="Blanchette M."/>
            <person name="Clark R.M."/>
            <person name="Quesneville H."/>
            <person name="Nordborg M."/>
            <person name="Gaut B.S."/>
            <person name="Lysak M.A."/>
            <person name="Jenkins J."/>
            <person name="Grimwood J."/>
            <person name="Chapman J."/>
            <person name="Prochnik S."/>
            <person name="Shu S."/>
            <person name="Rokhsar D."/>
            <person name="Schmutz J."/>
            <person name="Weigel D."/>
            <person name="Wright S.I."/>
        </authorList>
    </citation>
    <scope>NUCLEOTIDE SEQUENCE [LARGE SCALE GENOMIC DNA]</scope>
    <source>
        <strain evidence="2">cv. Monte Gargano</strain>
    </source>
</reference>
<dbReference type="Proteomes" id="UP000029121">
    <property type="component" value="Unassembled WGS sequence"/>
</dbReference>
<dbReference type="EMBL" id="KB870812">
    <property type="protein sequence ID" value="EOA15139.1"/>
    <property type="molecule type" value="Genomic_DNA"/>
</dbReference>
<evidence type="ECO:0000313" key="2">
    <source>
        <dbReference type="Proteomes" id="UP000029121"/>
    </source>
</evidence>
<keyword evidence="2" id="KW-1185">Reference proteome</keyword>
<dbReference type="AlphaFoldDB" id="R0GEI3"/>
<gene>
    <name evidence="1" type="ORF">CARUB_v10028514mg</name>
</gene>
<proteinExistence type="predicted"/>
<organism evidence="1 2">
    <name type="scientific">Capsella rubella</name>
    <dbReference type="NCBI Taxonomy" id="81985"/>
    <lineage>
        <taxon>Eukaryota</taxon>
        <taxon>Viridiplantae</taxon>
        <taxon>Streptophyta</taxon>
        <taxon>Embryophyta</taxon>
        <taxon>Tracheophyta</taxon>
        <taxon>Spermatophyta</taxon>
        <taxon>Magnoliopsida</taxon>
        <taxon>eudicotyledons</taxon>
        <taxon>Gunneridae</taxon>
        <taxon>Pentapetalae</taxon>
        <taxon>rosids</taxon>
        <taxon>malvids</taxon>
        <taxon>Brassicales</taxon>
        <taxon>Brassicaceae</taxon>
        <taxon>Camelineae</taxon>
        <taxon>Capsella</taxon>
    </lineage>
</organism>
<accession>R0GEI3</accession>